<dbReference type="EMBL" id="VSRR010021696">
    <property type="protein sequence ID" value="MPC64145.1"/>
    <property type="molecule type" value="Genomic_DNA"/>
</dbReference>
<comment type="caution">
    <text evidence="1">The sequence shown here is derived from an EMBL/GenBank/DDBJ whole genome shotgun (WGS) entry which is preliminary data.</text>
</comment>
<evidence type="ECO:0000313" key="1">
    <source>
        <dbReference type="EMBL" id="MPC64145.1"/>
    </source>
</evidence>
<evidence type="ECO:0000313" key="2">
    <source>
        <dbReference type="Proteomes" id="UP000324222"/>
    </source>
</evidence>
<protein>
    <submittedName>
        <fullName evidence="1">Uncharacterized protein</fullName>
    </submittedName>
</protein>
<dbReference type="AlphaFoldDB" id="A0A5B7H390"/>
<sequence length="79" mass="9018">MQRHVIDKEATTDTVLPCCLDDYSNTKFNLLTAHDTRFFTYEPFRHVPISSTLTYEQSIGQVLSETSCSASRIVKRCLS</sequence>
<gene>
    <name evidence="1" type="ORF">E2C01_058257</name>
</gene>
<name>A0A5B7H390_PORTR</name>
<organism evidence="1 2">
    <name type="scientific">Portunus trituberculatus</name>
    <name type="common">Swimming crab</name>
    <name type="synonym">Neptunus trituberculatus</name>
    <dbReference type="NCBI Taxonomy" id="210409"/>
    <lineage>
        <taxon>Eukaryota</taxon>
        <taxon>Metazoa</taxon>
        <taxon>Ecdysozoa</taxon>
        <taxon>Arthropoda</taxon>
        <taxon>Crustacea</taxon>
        <taxon>Multicrustacea</taxon>
        <taxon>Malacostraca</taxon>
        <taxon>Eumalacostraca</taxon>
        <taxon>Eucarida</taxon>
        <taxon>Decapoda</taxon>
        <taxon>Pleocyemata</taxon>
        <taxon>Brachyura</taxon>
        <taxon>Eubrachyura</taxon>
        <taxon>Portunoidea</taxon>
        <taxon>Portunidae</taxon>
        <taxon>Portuninae</taxon>
        <taxon>Portunus</taxon>
    </lineage>
</organism>
<reference evidence="1 2" key="1">
    <citation type="submission" date="2019-05" db="EMBL/GenBank/DDBJ databases">
        <title>Another draft genome of Portunus trituberculatus and its Hox gene families provides insights of decapod evolution.</title>
        <authorList>
            <person name="Jeong J.-H."/>
            <person name="Song I."/>
            <person name="Kim S."/>
            <person name="Choi T."/>
            <person name="Kim D."/>
            <person name="Ryu S."/>
            <person name="Kim W."/>
        </authorList>
    </citation>
    <scope>NUCLEOTIDE SEQUENCE [LARGE SCALE GENOMIC DNA]</scope>
    <source>
        <tissue evidence="1">Muscle</tissue>
    </source>
</reference>
<keyword evidence="2" id="KW-1185">Reference proteome</keyword>
<proteinExistence type="predicted"/>
<accession>A0A5B7H390</accession>
<dbReference type="Proteomes" id="UP000324222">
    <property type="component" value="Unassembled WGS sequence"/>
</dbReference>